<reference evidence="1" key="1">
    <citation type="submission" date="2019-08" db="EMBL/GenBank/DDBJ databases">
        <authorList>
            <person name="Kucharzyk K."/>
            <person name="Murdoch R.W."/>
            <person name="Higgins S."/>
            <person name="Loffler F."/>
        </authorList>
    </citation>
    <scope>NUCLEOTIDE SEQUENCE</scope>
</reference>
<organism evidence="1">
    <name type="scientific">bioreactor metagenome</name>
    <dbReference type="NCBI Taxonomy" id="1076179"/>
    <lineage>
        <taxon>unclassified sequences</taxon>
        <taxon>metagenomes</taxon>
        <taxon>ecological metagenomes</taxon>
    </lineage>
</organism>
<sequence>MQYGITFGVEYKGFNLDLLGYGLSGFDRMLDNKYYQIYGERKYSNVLVDGLPNGNPHPVLSPVYRNNNFITSDYWVVDGGYFKLRNVELGYTLPYMLTERIDIGKVKLFIRGANLLTISRIKDLDPENLDAGVGNFPLGKTITGGVSVSF</sequence>
<protein>
    <recommendedName>
        <fullName evidence="2">TonB-dependent receptor SusC</fullName>
    </recommendedName>
</protein>
<evidence type="ECO:0008006" key="2">
    <source>
        <dbReference type="Google" id="ProtNLM"/>
    </source>
</evidence>
<gene>
    <name evidence="1" type="ORF">SDC9_95244</name>
</gene>
<evidence type="ECO:0000313" key="1">
    <source>
        <dbReference type="EMBL" id="MPM48519.1"/>
    </source>
</evidence>
<name>A0A645A5T1_9ZZZZ</name>
<proteinExistence type="predicted"/>
<comment type="caution">
    <text evidence="1">The sequence shown here is derived from an EMBL/GenBank/DDBJ whole genome shotgun (WGS) entry which is preliminary data.</text>
</comment>
<dbReference type="EMBL" id="VSSQ01012134">
    <property type="protein sequence ID" value="MPM48519.1"/>
    <property type="molecule type" value="Genomic_DNA"/>
</dbReference>
<accession>A0A645A5T1</accession>
<dbReference type="AlphaFoldDB" id="A0A645A5T1"/>